<feature type="transmembrane region" description="Helical" evidence="7">
    <location>
        <begin position="161"/>
        <end position="183"/>
    </location>
</feature>
<reference evidence="10 11" key="1">
    <citation type="submission" date="2023-06" db="EMBL/GenBank/DDBJ databases">
        <title>Rock-solubilizing bacteria, Microbacterium invictum, promotes re-establishment of vegetation in rocky wasteland by accelerating rock bio-weathering and reshaping soil bacterial community.</title>
        <authorList>
            <person name="Liu C."/>
        </authorList>
    </citation>
    <scope>NUCLEOTIDE SEQUENCE [LARGE SCALE GENOMIC DNA]</scope>
    <source>
        <strain evidence="10 11">X-18</strain>
    </source>
</reference>
<dbReference type="EMBL" id="CP139779">
    <property type="protein sequence ID" value="WQB70677.1"/>
    <property type="molecule type" value="Genomic_DNA"/>
</dbReference>
<evidence type="ECO:0000256" key="4">
    <source>
        <dbReference type="ARBA" id="ARBA00022692"/>
    </source>
</evidence>
<keyword evidence="11" id="KW-1185">Reference proteome</keyword>
<keyword evidence="6 7" id="KW-0472">Membrane</keyword>
<evidence type="ECO:0000256" key="2">
    <source>
        <dbReference type="ARBA" id="ARBA00022448"/>
    </source>
</evidence>
<protein>
    <submittedName>
        <fullName evidence="10">Carbohydrate ABC transporter permease</fullName>
    </submittedName>
</protein>
<dbReference type="Pfam" id="PF00528">
    <property type="entry name" value="BPD_transp_1"/>
    <property type="match status" value="1"/>
</dbReference>
<comment type="subcellular location">
    <subcellularLocation>
        <location evidence="1 7">Cell membrane</location>
        <topology evidence="1 7">Multi-pass membrane protein</topology>
    </subcellularLocation>
</comment>
<evidence type="ECO:0000313" key="10">
    <source>
        <dbReference type="EMBL" id="WQB70677.1"/>
    </source>
</evidence>
<accession>A0ABZ0VAL6</accession>
<evidence type="ECO:0000313" key="11">
    <source>
        <dbReference type="Proteomes" id="UP001324533"/>
    </source>
</evidence>
<dbReference type="CDD" id="cd06261">
    <property type="entry name" value="TM_PBP2"/>
    <property type="match status" value="1"/>
</dbReference>
<comment type="similarity">
    <text evidence="7">Belongs to the binding-protein-dependent transport system permease family.</text>
</comment>
<organism evidence="10 11">
    <name type="scientific">Microbacterium invictum</name>
    <dbReference type="NCBI Taxonomy" id="515415"/>
    <lineage>
        <taxon>Bacteria</taxon>
        <taxon>Bacillati</taxon>
        <taxon>Actinomycetota</taxon>
        <taxon>Actinomycetes</taxon>
        <taxon>Micrococcales</taxon>
        <taxon>Microbacteriaceae</taxon>
        <taxon>Microbacterium</taxon>
    </lineage>
</organism>
<sequence>MTDTQVRLPQDVDLDNTDPTTRRRARPSLLNIVLFIIMCFWGLLTFGPLLWMLANSLRSSEQIVTQPIGPPDLSKITNYAEAWEQADLGTSLVNSLIVSVGAVILSGLCALLIGFALSRGGLPFSNVLLTFFMVGLLIPALSSLLPLLLQLQASGLTSTRTGLIIAYAGGQLSLGVFLFKIAFDAIPKEYIEAALLDGAGVPRILWSIMMPMVRPTIATFAILAFIAVYNDFVFTLVLNNDPALYTLPVSLLQFSSVYGTRYDLIFASVAIATIPPLIGYILLRKQVQSSMAAGGRTG</sequence>
<feature type="transmembrane region" description="Helical" evidence="7">
    <location>
        <begin position="264"/>
        <end position="283"/>
    </location>
</feature>
<keyword evidence="2 7" id="KW-0813">Transport</keyword>
<gene>
    <name evidence="10" type="ORF">T9R20_01600</name>
</gene>
<dbReference type="Gene3D" id="1.10.3720.10">
    <property type="entry name" value="MetI-like"/>
    <property type="match status" value="1"/>
</dbReference>
<evidence type="ECO:0000256" key="6">
    <source>
        <dbReference type="ARBA" id="ARBA00023136"/>
    </source>
</evidence>
<keyword evidence="5 7" id="KW-1133">Transmembrane helix</keyword>
<evidence type="ECO:0000256" key="1">
    <source>
        <dbReference type="ARBA" id="ARBA00004651"/>
    </source>
</evidence>
<dbReference type="PANTHER" id="PTHR43744:SF12">
    <property type="entry name" value="ABC TRANSPORTER PERMEASE PROTEIN MG189-RELATED"/>
    <property type="match status" value="1"/>
</dbReference>
<name>A0ABZ0VAL6_9MICO</name>
<dbReference type="SUPFAM" id="SSF161098">
    <property type="entry name" value="MetI-like"/>
    <property type="match status" value="1"/>
</dbReference>
<evidence type="ECO:0000256" key="5">
    <source>
        <dbReference type="ARBA" id="ARBA00022989"/>
    </source>
</evidence>
<feature type="transmembrane region" description="Helical" evidence="7">
    <location>
        <begin position="96"/>
        <end position="115"/>
    </location>
</feature>
<evidence type="ECO:0000256" key="7">
    <source>
        <dbReference type="RuleBase" id="RU363032"/>
    </source>
</evidence>
<dbReference type="InterPro" id="IPR000515">
    <property type="entry name" value="MetI-like"/>
</dbReference>
<feature type="transmembrane region" description="Helical" evidence="7">
    <location>
        <begin position="127"/>
        <end position="149"/>
    </location>
</feature>
<feature type="transmembrane region" description="Helical" evidence="7">
    <location>
        <begin position="29"/>
        <end position="51"/>
    </location>
</feature>
<dbReference type="PANTHER" id="PTHR43744">
    <property type="entry name" value="ABC TRANSPORTER PERMEASE PROTEIN MG189-RELATED-RELATED"/>
    <property type="match status" value="1"/>
</dbReference>
<keyword evidence="4 7" id="KW-0812">Transmembrane</keyword>
<feature type="region of interest" description="Disordered" evidence="8">
    <location>
        <begin position="1"/>
        <end position="20"/>
    </location>
</feature>
<dbReference type="InterPro" id="IPR035906">
    <property type="entry name" value="MetI-like_sf"/>
</dbReference>
<feature type="transmembrane region" description="Helical" evidence="7">
    <location>
        <begin position="204"/>
        <end position="229"/>
    </location>
</feature>
<dbReference type="PROSITE" id="PS50928">
    <property type="entry name" value="ABC_TM1"/>
    <property type="match status" value="1"/>
</dbReference>
<proteinExistence type="inferred from homology"/>
<dbReference type="Proteomes" id="UP001324533">
    <property type="component" value="Chromosome"/>
</dbReference>
<evidence type="ECO:0000256" key="3">
    <source>
        <dbReference type="ARBA" id="ARBA00022475"/>
    </source>
</evidence>
<evidence type="ECO:0000256" key="8">
    <source>
        <dbReference type="SAM" id="MobiDB-lite"/>
    </source>
</evidence>
<feature type="domain" description="ABC transmembrane type-1" evidence="9">
    <location>
        <begin position="92"/>
        <end position="283"/>
    </location>
</feature>
<dbReference type="RefSeq" id="WP_322410814.1">
    <property type="nucleotide sequence ID" value="NZ_CP139779.1"/>
</dbReference>
<keyword evidence="3" id="KW-1003">Cell membrane</keyword>
<evidence type="ECO:0000259" key="9">
    <source>
        <dbReference type="PROSITE" id="PS50928"/>
    </source>
</evidence>